<evidence type="ECO:0000313" key="2">
    <source>
        <dbReference type="EMBL" id="CAI9568103.1"/>
    </source>
</evidence>
<feature type="compositionally biased region" description="Basic residues" evidence="1">
    <location>
        <begin position="118"/>
        <end position="133"/>
    </location>
</feature>
<reference evidence="2" key="1">
    <citation type="submission" date="2023-05" db="EMBL/GenBank/DDBJ databases">
        <authorList>
            <person name="Stuckert A."/>
        </authorList>
    </citation>
    <scope>NUCLEOTIDE SEQUENCE</scope>
</reference>
<comment type="caution">
    <text evidence="2">The sequence shown here is derived from an EMBL/GenBank/DDBJ whole genome shotgun (WGS) entry which is preliminary data.</text>
</comment>
<organism evidence="2 3">
    <name type="scientific">Staurois parvus</name>
    <dbReference type="NCBI Taxonomy" id="386267"/>
    <lineage>
        <taxon>Eukaryota</taxon>
        <taxon>Metazoa</taxon>
        <taxon>Chordata</taxon>
        <taxon>Craniata</taxon>
        <taxon>Vertebrata</taxon>
        <taxon>Euteleostomi</taxon>
        <taxon>Amphibia</taxon>
        <taxon>Batrachia</taxon>
        <taxon>Anura</taxon>
        <taxon>Neobatrachia</taxon>
        <taxon>Ranoidea</taxon>
        <taxon>Ranidae</taxon>
        <taxon>Staurois</taxon>
    </lineage>
</organism>
<evidence type="ECO:0000256" key="1">
    <source>
        <dbReference type="SAM" id="MobiDB-lite"/>
    </source>
</evidence>
<accession>A0ABN9D6F2</accession>
<keyword evidence="3" id="KW-1185">Reference proteome</keyword>
<dbReference type="EMBL" id="CATNWA010014147">
    <property type="protein sequence ID" value="CAI9568103.1"/>
    <property type="molecule type" value="Genomic_DNA"/>
</dbReference>
<feature type="non-terminal residue" evidence="2">
    <location>
        <position position="133"/>
    </location>
</feature>
<feature type="compositionally biased region" description="Polar residues" evidence="1">
    <location>
        <begin position="93"/>
        <end position="108"/>
    </location>
</feature>
<gene>
    <name evidence="2" type="ORF">SPARVUS_LOCUS6648212</name>
</gene>
<feature type="region of interest" description="Disordered" evidence="1">
    <location>
        <begin position="73"/>
        <end position="133"/>
    </location>
</feature>
<proteinExistence type="predicted"/>
<evidence type="ECO:0000313" key="3">
    <source>
        <dbReference type="Proteomes" id="UP001162483"/>
    </source>
</evidence>
<dbReference type="Proteomes" id="UP001162483">
    <property type="component" value="Unassembled WGS sequence"/>
</dbReference>
<feature type="region of interest" description="Disordered" evidence="1">
    <location>
        <begin position="1"/>
        <end position="47"/>
    </location>
</feature>
<protein>
    <submittedName>
        <fullName evidence="2">Uncharacterized protein</fullName>
    </submittedName>
</protein>
<sequence length="133" mass="14181">MLKSPPSSSGGDDYQESNGRVAEQKQLQLKAIHRPRFKSPSQLMPITNSTPPCNLLTRPWAGLGPICAEAVSSVSRRQRHMAQGGGGGSSNGRPYSTLSQNGTHQQSARGGGTGAHGRVAKRKQLKLKAIQRP</sequence>
<feature type="compositionally biased region" description="Polar residues" evidence="1">
    <location>
        <begin position="1"/>
        <end position="10"/>
    </location>
</feature>
<name>A0ABN9D6F2_9NEOB</name>